<sequence>MRVIGFTAGNHCSADPGESLLRSGADDIVENYDDLAAAIERFARPH</sequence>
<organism evidence="1 2">
    <name type="scientific">Rhizobium mulingense</name>
    <dbReference type="NCBI Taxonomy" id="3031128"/>
    <lineage>
        <taxon>Bacteria</taxon>
        <taxon>Pseudomonadati</taxon>
        <taxon>Pseudomonadota</taxon>
        <taxon>Alphaproteobacteria</taxon>
        <taxon>Hyphomicrobiales</taxon>
        <taxon>Rhizobiaceae</taxon>
        <taxon>Rhizobium/Agrobacterium group</taxon>
        <taxon>Rhizobium</taxon>
    </lineage>
</organism>
<gene>
    <name evidence="1" type="ORF">U8465_07340</name>
</gene>
<dbReference type="EMBL" id="JAYESG010000002">
    <property type="protein sequence ID" value="MEA3516941.1"/>
    <property type="molecule type" value="Genomic_DNA"/>
</dbReference>
<dbReference type="Proteomes" id="UP001304050">
    <property type="component" value="Unassembled WGS sequence"/>
</dbReference>
<keyword evidence="2" id="KW-1185">Reference proteome</keyword>
<name>A0ACC6MU85_9HYPH</name>
<protein>
    <submittedName>
        <fullName evidence="1">Uncharacterized protein</fullName>
    </submittedName>
</protein>
<proteinExistence type="predicted"/>
<evidence type="ECO:0000313" key="1">
    <source>
        <dbReference type="EMBL" id="MEA3516941.1"/>
    </source>
</evidence>
<reference evidence="1" key="1">
    <citation type="submission" date="2023-12" db="EMBL/GenBank/DDBJ databases">
        <title>Diversity of Rhizobium in root nodule of phaseolus vulgaris.</title>
        <authorList>
            <person name="Wang H."/>
        </authorList>
    </citation>
    <scope>NUCLEOTIDE SEQUENCE</scope>
    <source>
        <strain evidence="1">MJ31</strain>
    </source>
</reference>
<comment type="caution">
    <text evidence="1">The sequence shown here is derived from an EMBL/GenBank/DDBJ whole genome shotgun (WGS) entry which is preliminary data.</text>
</comment>
<accession>A0ACC6MU85</accession>
<evidence type="ECO:0000313" key="2">
    <source>
        <dbReference type="Proteomes" id="UP001304050"/>
    </source>
</evidence>